<dbReference type="Pfam" id="PF08265">
    <property type="entry name" value="YL1_C"/>
    <property type="match status" value="1"/>
</dbReference>
<keyword evidence="2" id="KW-0805">Transcription regulation</keyword>
<dbReference type="PANTHER" id="PTHR31200:SF1">
    <property type="entry name" value="INO80 COMPLEX SUBUNIT C"/>
    <property type="match status" value="1"/>
</dbReference>
<keyword evidence="7" id="KW-1185">Reference proteome</keyword>
<evidence type="ECO:0000256" key="4">
    <source>
        <dbReference type="ARBA" id="ARBA00023242"/>
    </source>
</evidence>
<dbReference type="SMART" id="SM00993">
    <property type="entry name" value="YL1_C"/>
    <property type="match status" value="1"/>
</dbReference>
<comment type="caution">
    <text evidence="6">The sequence shown here is derived from an EMBL/GenBank/DDBJ whole genome shotgun (WGS) entry which is preliminary data.</text>
</comment>
<dbReference type="GO" id="GO:0031011">
    <property type="term" value="C:Ino80 complex"/>
    <property type="evidence" value="ECO:0007669"/>
    <property type="project" value="InterPro"/>
</dbReference>
<dbReference type="InterPro" id="IPR029525">
    <property type="entry name" value="INO80C/Ies6"/>
</dbReference>
<evidence type="ECO:0000259" key="5">
    <source>
        <dbReference type="SMART" id="SM00993"/>
    </source>
</evidence>
<sequence>MEPDVAKAEMILPNVLPFKRVQRTSEKHIKGQPKTKHWKHLKQIIQAENFQDYPSDQSNYVNIETPPSMYPPKKYCDITGFQTTYIDPKTNLRFANTDVFKQSRHLPEEMVQKYLSLRNAAVVLR</sequence>
<dbReference type="OMA" id="KNCVYRP"/>
<feature type="domain" description="Vps72/YL1 C-terminal" evidence="5">
    <location>
        <begin position="74"/>
        <end position="103"/>
    </location>
</feature>
<gene>
    <name evidence="6" type="ORF">ZOSMA_107G00520</name>
</gene>
<dbReference type="GO" id="GO:0006338">
    <property type="term" value="P:chromatin remodeling"/>
    <property type="evidence" value="ECO:0000318"/>
    <property type="project" value="GO_Central"/>
</dbReference>
<evidence type="ECO:0000256" key="1">
    <source>
        <dbReference type="ARBA" id="ARBA00004123"/>
    </source>
</evidence>
<proteinExistence type="predicted"/>
<comment type="subcellular location">
    <subcellularLocation>
        <location evidence="1">Nucleus</location>
    </subcellularLocation>
</comment>
<name>A0A0K9Q5Z3_ZOSMR</name>
<dbReference type="OrthoDB" id="49520at2759"/>
<evidence type="ECO:0000256" key="2">
    <source>
        <dbReference type="ARBA" id="ARBA00023015"/>
    </source>
</evidence>
<evidence type="ECO:0000256" key="3">
    <source>
        <dbReference type="ARBA" id="ARBA00023163"/>
    </source>
</evidence>
<dbReference type="InterPro" id="IPR013272">
    <property type="entry name" value="Vps72/YL1_C"/>
</dbReference>
<dbReference type="STRING" id="29655.A0A0K9Q5Z3"/>
<evidence type="ECO:0000313" key="7">
    <source>
        <dbReference type="Proteomes" id="UP000036987"/>
    </source>
</evidence>
<dbReference type="PANTHER" id="PTHR31200">
    <property type="entry name" value="INO80 COMPLEX SUBUNIT C"/>
    <property type="match status" value="1"/>
</dbReference>
<evidence type="ECO:0000313" key="6">
    <source>
        <dbReference type="EMBL" id="KMZ76055.1"/>
    </source>
</evidence>
<keyword evidence="3" id="KW-0804">Transcription</keyword>
<reference evidence="7" key="1">
    <citation type="journal article" date="2016" name="Nature">
        <title>The genome of the seagrass Zostera marina reveals angiosperm adaptation to the sea.</title>
        <authorList>
            <person name="Olsen J.L."/>
            <person name="Rouze P."/>
            <person name="Verhelst B."/>
            <person name="Lin Y.-C."/>
            <person name="Bayer T."/>
            <person name="Collen J."/>
            <person name="Dattolo E."/>
            <person name="De Paoli E."/>
            <person name="Dittami S."/>
            <person name="Maumus F."/>
            <person name="Michel G."/>
            <person name="Kersting A."/>
            <person name="Lauritano C."/>
            <person name="Lohaus R."/>
            <person name="Toepel M."/>
            <person name="Tonon T."/>
            <person name="Vanneste K."/>
            <person name="Amirebrahimi M."/>
            <person name="Brakel J."/>
            <person name="Bostroem C."/>
            <person name="Chovatia M."/>
            <person name="Grimwood J."/>
            <person name="Jenkins J.W."/>
            <person name="Jueterbock A."/>
            <person name="Mraz A."/>
            <person name="Stam W.T."/>
            <person name="Tice H."/>
            <person name="Bornberg-Bauer E."/>
            <person name="Green P.J."/>
            <person name="Pearson G.A."/>
            <person name="Procaccini G."/>
            <person name="Duarte C.M."/>
            <person name="Schmutz J."/>
            <person name="Reusch T.B.H."/>
            <person name="Van de Peer Y."/>
        </authorList>
    </citation>
    <scope>NUCLEOTIDE SEQUENCE [LARGE SCALE GENOMIC DNA]</scope>
    <source>
        <strain evidence="7">cv. Finnish</strain>
    </source>
</reference>
<dbReference type="Proteomes" id="UP000036987">
    <property type="component" value="Unassembled WGS sequence"/>
</dbReference>
<organism evidence="6 7">
    <name type="scientific">Zostera marina</name>
    <name type="common">Eelgrass</name>
    <dbReference type="NCBI Taxonomy" id="29655"/>
    <lineage>
        <taxon>Eukaryota</taxon>
        <taxon>Viridiplantae</taxon>
        <taxon>Streptophyta</taxon>
        <taxon>Embryophyta</taxon>
        <taxon>Tracheophyta</taxon>
        <taxon>Spermatophyta</taxon>
        <taxon>Magnoliopsida</taxon>
        <taxon>Liliopsida</taxon>
        <taxon>Zosteraceae</taxon>
        <taxon>Zostera</taxon>
    </lineage>
</organism>
<accession>A0A0K9Q5Z3</accession>
<dbReference type="EMBL" id="LFYR01000090">
    <property type="protein sequence ID" value="KMZ76055.1"/>
    <property type="molecule type" value="Genomic_DNA"/>
</dbReference>
<dbReference type="AlphaFoldDB" id="A0A0K9Q5Z3"/>
<protein>
    <submittedName>
        <fullName evidence="6">INO80 complex subunit C</fullName>
    </submittedName>
</protein>
<keyword evidence="4" id="KW-0539">Nucleus</keyword>